<dbReference type="SUPFAM" id="SSF52540">
    <property type="entry name" value="P-loop containing nucleoside triphosphate hydrolases"/>
    <property type="match status" value="2"/>
</dbReference>
<keyword evidence="8" id="KW-1185">Reference proteome</keyword>
<evidence type="ECO:0000256" key="2">
    <source>
        <dbReference type="ARBA" id="ARBA00022679"/>
    </source>
</evidence>
<dbReference type="PANTHER" id="PTHR11088:SF89">
    <property type="entry name" value="TRNA DIMETHYLALLYLTRANSFERASE"/>
    <property type="match status" value="1"/>
</dbReference>
<dbReference type="Gene3D" id="3.40.50.300">
    <property type="entry name" value="P-loop containing nucleotide triphosphate hydrolases"/>
    <property type="match status" value="1"/>
</dbReference>
<dbReference type="GeneID" id="106173878"/>
<dbReference type="InterPro" id="IPR030666">
    <property type="entry name" value="IPP_transferase_euk"/>
</dbReference>
<protein>
    <recommendedName>
        <fullName evidence="5">tRNA dimethylallyltransferase</fullName>
        <ecNumber evidence="5">2.5.1.75</ecNumber>
    </recommendedName>
</protein>
<dbReference type="Gene3D" id="1.10.20.140">
    <property type="match status" value="1"/>
</dbReference>
<evidence type="ECO:0000256" key="7">
    <source>
        <dbReference type="SAM" id="MobiDB-lite"/>
    </source>
</evidence>
<dbReference type="NCBIfam" id="TIGR00174">
    <property type="entry name" value="miaA"/>
    <property type="match status" value="1"/>
</dbReference>
<dbReference type="InterPro" id="IPR039657">
    <property type="entry name" value="Dimethylallyltransferase"/>
</dbReference>
<dbReference type="GO" id="GO:0005524">
    <property type="term" value="F:ATP binding"/>
    <property type="evidence" value="ECO:0007669"/>
    <property type="project" value="UniProtKB-UniRule"/>
</dbReference>
<dbReference type="InterPro" id="IPR018022">
    <property type="entry name" value="IPT"/>
</dbReference>
<dbReference type="OrthoDB" id="775260at2759"/>
<dbReference type="KEGG" id="lak:106173878"/>
<keyword evidence="5" id="KW-0963">Cytoplasm</keyword>
<dbReference type="PANTHER" id="PTHR11088">
    <property type="entry name" value="TRNA DIMETHYLALLYLTRANSFERASE"/>
    <property type="match status" value="1"/>
</dbReference>
<dbReference type="FunCoup" id="A0A1S3JJN9">
    <property type="interactions" value="2696"/>
</dbReference>
<reference evidence="9" key="1">
    <citation type="submission" date="2025-08" db="UniProtKB">
        <authorList>
            <consortium name="RefSeq"/>
        </authorList>
    </citation>
    <scope>IDENTIFICATION</scope>
    <source>
        <tissue evidence="9">Gonads</tissue>
    </source>
</reference>
<evidence type="ECO:0000256" key="6">
    <source>
        <dbReference type="RuleBase" id="RU003785"/>
    </source>
</evidence>
<keyword evidence="5" id="KW-0819">tRNA processing</keyword>
<dbReference type="GO" id="GO:0006400">
    <property type="term" value="P:tRNA modification"/>
    <property type="evidence" value="ECO:0007669"/>
    <property type="project" value="TreeGrafter"/>
</dbReference>
<sequence length="459" mass="52533">MAAAMQRLPVVVVLGATGSGKSKLAIDLAKRFSGEIISADSMQVYKGLDIITNKVSEEEQEICPHHMIGYVDPLQLRYKVTDFRNKALPIIDGLLKKQKLPIIVGGTHYYIEALLWHLLIDQKCVSSDEEGEEAAVVTPSDELLELRENFDDLDSRELYAKLMSVDPSYAKTLHPNNKRKIIRGLEVHSQHGVTMSEILAEQHQEDQDVSGPLRYQHNCIFWVQCQQTVLDERLDKRVDSMLERGLVAELLDFHSRYNQQRLEEHKEADYTHGIFQSIGFKEFHNYLILPEQERQSQMGETLLKEGIDALKLVTRRYARRQITWIKNRLLRRPGQDVPAVYTVDATKPEEWDYAVLEPACHILETIMKGDVPLISPAQKEVKQSDPVVHKICDICDGQILLTQSNWEGHLKSRKHLKRVYKKRKRQRELLQLMQSYEKKKHTEAAGGPIGAVADDSAST</sequence>
<dbReference type="HAMAP" id="MF_00185">
    <property type="entry name" value="IPP_trans"/>
    <property type="match status" value="1"/>
</dbReference>
<keyword evidence="4 5" id="KW-0067">ATP-binding</keyword>
<comment type="function">
    <text evidence="5">Catalyzes the transfer of a dimethylallyl group onto the adenine at position 37.</text>
</comment>
<dbReference type="Gene3D" id="3.30.160.60">
    <property type="entry name" value="Classic Zinc Finger"/>
    <property type="match status" value="1"/>
</dbReference>
<feature type="region of interest" description="Disordered" evidence="7">
    <location>
        <begin position="439"/>
        <end position="459"/>
    </location>
</feature>
<dbReference type="InterPro" id="IPR027417">
    <property type="entry name" value="P-loop_NTPase"/>
</dbReference>
<dbReference type="OMA" id="WGLHLKS"/>
<comment type="similarity">
    <text evidence="1 5 6">Belongs to the IPP transferase family.</text>
</comment>
<evidence type="ECO:0000313" key="9">
    <source>
        <dbReference type="RefSeq" id="XP_013410630.1"/>
    </source>
</evidence>
<proteinExistence type="inferred from homology"/>
<dbReference type="GO" id="GO:0052381">
    <property type="term" value="F:tRNA dimethylallyltransferase activity"/>
    <property type="evidence" value="ECO:0007669"/>
    <property type="project" value="UniProtKB-UniRule"/>
</dbReference>
<dbReference type="Proteomes" id="UP000085678">
    <property type="component" value="Unplaced"/>
</dbReference>
<dbReference type="PIRSF" id="PIRSF039110">
    <property type="entry name" value="IPP_transferase"/>
    <property type="match status" value="1"/>
</dbReference>
<dbReference type="AlphaFoldDB" id="A0A1S3JJN9"/>
<evidence type="ECO:0000256" key="5">
    <source>
        <dbReference type="PIRNR" id="PIRNR039110"/>
    </source>
</evidence>
<keyword evidence="3 5" id="KW-0547">Nucleotide-binding</keyword>
<evidence type="ECO:0000256" key="4">
    <source>
        <dbReference type="ARBA" id="ARBA00022840"/>
    </source>
</evidence>
<dbReference type="STRING" id="7574.A0A1S3JJN9"/>
<keyword evidence="2 5" id="KW-0808">Transferase</keyword>
<name>A0A1S3JJN9_LINAN</name>
<gene>
    <name evidence="9" type="primary">LOC106173878</name>
</gene>
<evidence type="ECO:0000256" key="3">
    <source>
        <dbReference type="ARBA" id="ARBA00022741"/>
    </source>
</evidence>
<evidence type="ECO:0000313" key="8">
    <source>
        <dbReference type="Proteomes" id="UP000085678"/>
    </source>
</evidence>
<comment type="catalytic activity">
    <reaction evidence="5">
        <text>adenosine(37) in tRNA + dimethylallyl diphosphate = N(6)-dimethylallyladenosine(37) in tRNA + diphosphate</text>
        <dbReference type="Rhea" id="RHEA:26482"/>
        <dbReference type="Rhea" id="RHEA-COMP:10162"/>
        <dbReference type="Rhea" id="RHEA-COMP:10375"/>
        <dbReference type="ChEBI" id="CHEBI:33019"/>
        <dbReference type="ChEBI" id="CHEBI:57623"/>
        <dbReference type="ChEBI" id="CHEBI:74411"/>
        <dbReference type="ChEBI" id="CHEBI:74415"/>
        <dbReference type="EC" id="2.5.1.75"/>
    </reaction>
</comment>
<accession>A0A1S3JJN9</accession>
<organism evidence="8 9">
    <name type="scientific">Lingula anatina</name>
    <name type="common">Brachiopod</name>
    <name type="synonym">Lingula unguis</name>
    <dbReference type="NCBI Taxonomy" id="7574"/>
    <lineage>
        <taxon>Eukaryota</taxon>
        <taxon>Metazoa</taxon>
        <taxon>Spiralia</taxon>
        <taxon>Lophotrochozoa</taxon>
        <taxon>Brachiopoda</taxon>
        <taxon>Linguliformea</taxon>
        <taxon>Lingulata</taxon>
        <taxon>Lingulida</taxon>
        <taxon>Linguloidea</taxon>
        <taxon>Lingulidae</taxon>
        <taxon>Lingula</taxon>
    </lineage>
</organism>
<dbReference type="Pfam" id="PF01715">
    <property type="entry name" value="IPPT"/>
    <property type="match status" value="1"/>
</dbReference>
<dbReference type="GO" id="GO:0005739">
    <property type="term" value="C:mitochondrion"/>
    <property type="evidence" value="ECO:0007669"/>
    <property type="project" value="TreeGrafter"/>
</dbReference>
<dbReference type="EC" id="2.5.1.75" evidence="5"/>
<dbReference type="RefSeq" id="XP_013410630.1">
    <property type="nucleotide sequence ID" value="XM_013555176.2"/>
</dbReference>
<evidence type="ECO:0000256" key="1">
    <source>
        <dbReference type="ARBA" id="ARBA00005842"/>
    </source>
</evidence>
<dbReference type="InParanoid" id="A0A1S3JJN9"/>